<dbReference type="GO" id="GO:0003700">
    <property type="term" value="F:DNA-binding transcription factor activity"/>
    <property type="evidence" value="ECO:0007669"/>
    <property type="project" value="InterPro"/>
</dbReference>
<gene>
    <name evidence="7" type="ORF">D9R08_18510</name>
</gene>
<evidence type="ECO:0000313" key="7">
    <source>
        <dbReference type="EMBL" id="RMA40671.1"/>
    </source>
</evidence>
<dbReference type="Gene3D" id="1.10.10.10">
    <property type="entry name" value="Winged helix-like DNA-binding domain superfamily/Winged helix DNA-binding domain"/>
    <property type="match status" value="1"/>
</dbReference>
<feature type="domain" description="HTH lysR-type" evidence="5">
    <location>
        <begin position="5"/>
        <end position="63"/>
    </location>
</feature>
<evidence type="ECO:0000256" key="1">
    <source>
        <dbReference type="ARBA" id="ARBA00009437"/>
    </source>
</evidence>
<comment type="similarity">
    <text evidence="1">Belongs to the LysR transcriptional regulatory family.</text>
</comment>
<dbReference type="InterPro" id="IPR036388">
    <property type="entry name" value="WH-like_DNA-bd_sf"/>
</dbReference>
<organism evidence="7 8">
    <name type="scientific">Rhodophyticola porphyridii</name>
    <dbReference type="NCBI Taxonomy" id="1852017"/>
    <lineage>
        <taxon>Bacteria</taxon>
        <taxon>Pseudomonadati</taxon>
        <taxon>Pseudomonadota</taxon>
        <taxon>Alphaproteobacteria</taxon>
        <taxon>Rhodobacterales</taxon>
        <taxon>Roseobacteraceae</taxon>
        <taxon>Rhodophyticola</taxon>
    </lineage>
</organism>
<dbReference type="InterPro" id="IPR050950">
    <property type="entry name" value="HTH-type_LysR_regulators"/>
</dbReference>
<evidence type="ECO:0000256" key="2">
    <source>
        <dbReference type="ARBA" id="ARBA00023015"/>
    </source>
</evidence>
<keyword evidence="4" id="KW-0804">Transcription</keyword>
<dbReference type="GO" id="GO:0003677">
    <property type="term" value="F:DNA binding"/>
    <property type="evidence" value="ECO:0007669"/>
    <property type="project" value="UniProtKB-KW"/>
</dbReference>
<reference evidence="7 8" key="1">
    <citation type="submission" date="2018-10" db="EMBL/GenBank/DDBJ databases">
        <authorList>
            <person name="Jung H.S."/>
            <person name="Jeon C.O."/>
        </authorList>
    </citation>
    <scope>NUCLEOTIDE SEQUENCE [LARGE SCALE GENOMIC DNA]</scope>
    <source>
        <strain evidence="7 8">MA-7-27</strain>
    </source>
</reference>
<feature type="domain" description="LysR substrate-binding" evidence="6">
    <location>
        <begin position="91"/>
        <end position="294"/>
    </location>
</feature>
<dbReference type="Proteomes" id="UP000281343">
    <property type="component" value="Unassembled WGS sequence"/>
</dbReference>
<sequence>MQIKLDDLQAFVAVSEFGGFARAADELNITQSALSRRIKKLEEALGARLLDRTTRRVSVSMVGQEFLPEAQRIVEEFNKSLSDIRDLIQVRTGTVSVASNMTLADTLLPEVIAKFKAEGPNVRVRLSVSSSPGALERVLRREAELAIAQFGEGHPDLDFEPLFEDRFVLISHRDHPLAGASNLTWQDVAQHNFIKMRAGSGTANLLERSLGDKIRFLSGDLEVGHFNALLGFVGHNLGVSAVPTLVQLKRLDLALVATPISDPVISRSLGVVTYKGRSLSPAGELLRRISREVLGRAVPELLAGVKHETD</sequence>
<dbReference type="GO" id="GO:0005829">
    <property type="term" value="C:cytosol"/>
    <property type="evidence" value="ECO:0007669"/>
    <property type="project" value="TreeGrafter"/>
</dbReference>
<keyword evidence="3" id="KW-0238">DNA-binding</keyword>
<dbReference type="PANTHER" id="PTHR30419:SF8">
    <property type="entry name" value="NITROGEN ASSIMILATION TRANSCRIPTIONAL ACTIVATOR-RELATED"/>
    <property type="match status" value="1"/>
</dbReference>
<evidence type="ECO:0000259" key="6">
    <source>
        <dbReference type="Pfam" id="PF03466"/>
    </source>
</evidence>
<evidence type="ECO:0000256" key="3">
    <source>
        <dbReference type="ARBA" id="ARBA00023125"/>
    </source>
</evidence>
<evidence type="ECO:0000313" key="8">
    <source>
        <dbReference type="Proteomes" id="UP000281343"/>
    </source>
</evidence>
<evidence type="ECO:0000259" key="5">
    <source>
        <dbReference type="Pfam" id="PF00126"/>
    </source>
</evidence>
<dbReference type="Pfam" id="PF00126">
    <property type="entry name" value="HTH_1"/>
    <property type="match status" value="1"/>
</dbReference>
<evidence type="ECO:0000256" key="4">
    <source>
        <dbReference type="ARBA" id="ARBA00023163"/>
    </source>
</evidence>
<dbReference type="EMBL" id="RCNT01000014">
    <property type="protein sequence ID" value="RMA40671.1"/>
    <property type="molecule type" value="Genomic_DNA"/>
</dbReference>
<dbReference type="FunFam" id="1.10.10.10:FF:000001">
    <property type="entry name" value="LysR family transcriptional regulator"/>
    <property type="match status" value="1"/>
</dbReference>
<dbReference type="SUPFAM" id="SSF46785">
    <property type="entry name" value="Winged helix' DNA-binding domain"/>
    <property type="match status" value="1"/>
</dbReference>
<dbReference type="InterPro" id="IPR000847">
    <property type="entry name" value="LysR_HTH_N"/>
</dbReference>
<dbReference type="SUPFAM" id="SSF53850">
    <property type="entry name" value="Periplasmic binding protein-like II"/>
    <property type="match status" value="1"/>
</dbReference>
<comment type="caution">
    <text evidence="7">The sequence shown here is derived from an EMBL/GenBank/DDBJ whole genome shotgun (WGS) entry which is preliminary data.</text>
</comment>
<dbReference type="CDD" id="cd08440">
    <property type="entry name" value="PBP2_LTTR_like_4"/>
    <property type="match status" value="1"/>
</dbReference>
<dbReference type="PANTHER" id="PTHR30419">
    <property type="entry name" value="HTH-TYPE TRANSCRIPTIONAL REGULATOR YBHD"/>
    <property type="match status" value="1"/>
</dbReference>
<accession>A0A3L9XVN1</accession>
<dbReference type="OrthoDB" id="9815174at2"/>
<dbReference type="Pfam" id="PF03466">
    <property type="entry name" value="LysR_substrate"/>
    <property type="match status" value="1"/>
</dbReference>
<name>A0A3L9XVN1_9RHOB</name>
<dbReference type="AlphaFoldDB" id="A0A3L9XVN1"/>
<keyword evidence="8" id="KW-1185">Reference proteome</keyword>
<proteinExistence type="inferred from homology"/>
<keyword evidence="2" id="KW-0805">Transcription regulation</keyword>
<dbReference type="PRINTS" id="PR00039">
    <property type="entry name" value="HTHLYSR"/>
</dbReference>
<dbReference type="InterPro" id="IPR036390">
    <property type="entry name" value="WH_DNA-bd_sf"/>
</dbReference>
<dbReference type="Gene3D" id="3.40.190.10">
    <property type="entry name" value="Periplasmic binding protein-like II"/>
    <property type="match status" value="2"/>
</dbReference>
<protein>
    <submittedName>
        <fullName evidence="7">LysR family transcriptional regulator</fullName>
    </submittedName>
</protein>
<dbReference type="RefSeq" id="WP_121899605.1">
    <property type="nucleotide sequence ID" value="NZ_RCNT01000014.1"/>
</dbReference>
<dbReference type="InterPro" id="IPR005119">
    <property type="entry name" value="LysR_subst-bd"/>
</dbReference>